<dbReference type="InterPro" id="IPR036390">
    <property type="entry name" value="WH_DNA-bd_sf"/>
</dbReference>
<gene>
    <name evidence="5" type="ORF">HDA39_002346</name>
</gene>
<keyword evidence="3" id="KW-0804">Transcription</keyword>
<dbReference type="GO" id="GO:0003700">
    <property type="term" value="F:DNA-binding transcription factor activity"/>
    <property type="evidence" value="ECO:0007669"/>
    <property type="project" value="InterPro"/>
</dbReference>
<accession>A0A7W9J4R7</accession>
<dbReference type="PANTHER" id="PTHR42756:SF1">
    <property type="entry name" value="TRANSCRIPTIONAL REPRESSOR OF EMRAB OPERON"/>
    <property type="match status" value="1"/>
</dbReference>
<comment type="caution">
    <text evidence="5">The sequence shown here is derived from an EMBL/GenBank/DDBJ whole genome shotgun (WGS) entry which is preliminary data.</text>
</comment>
<keyword evidence="6" id="KW-1185">Reference proteome</keyword>
<evidence type="ECO:0000256" key="2">
    <source>
        <dbReference type="ARBA" id="ARBA00023125"/>
    </source>
</evidence>
<evidence type="ECO:0000256" key="3">
    <source>
        <dbReference type="ARBA" id="ARBA00023163"/>
    </source>
</evidence>
<dbReference type="SUPFAM" id="SSF46785">
    <property type="entry name" value="Winged helix' DNA-binding domain"/>
    <property type="match status" value="1"/>
</dbReference>
<evidence type="ECO:0000313" key="5">
    <source>
        <dbReference type="EMBL" id="MBB5835612.1"/>
    </source>
</evidence>
<dbReference type="PRINTS" id="PR00598">
    <property type="entry name" value="HTHMARR"/>
</dbReference>
<dbReference type="GO" id="GO:0003677">
    <property type="term" value="F:DNA binding"/>
    <property type="evidence" value="ECO:0007669"/>
    <property type="project" value="UniProtKB-KW"/>
</dbReference>
<keyword evidence="1" id="KW-0805">Transcription regulation</keyword>
<dbReference type="RefSeq" id="WP_184795238.1">
    <property type="nucleotide sequence ID" value="NZ_JACHMY010000001.1"/>
</dbReference>
<dbReference type="Pfam" id="PF12802">
    <property type="entry name" value="MarR_2"/>
    <property type="match status" value="1"/>
</dbReference>
<evidence type="ECO:0000256" key="1">
    <source>
        <dbReference type="ARBA" id="ARBA00023015"/>
    </source>
</evidence>
<keyword evidence="2 5" id="KW-0238">DNA-binding</keyword>
<dbReference type="InterPro" id="IPR036388">
    <property type="entry name" value="WH-like_DNA-bd_sf"/>
</dbReference>
<dbReference type="SMART" id="SM00347">
    <property type="entry name" value="HTH_MARR"/>
    <property type="match status" value="1"/>
</dbReference>
<feature type="domain" description="HTH marR-type" evidence="4">
    <location>
        <begin position="9"/>
        <end position="140"/>
    </location>
</feature>
<dbReference type="EMBL" id="JACHMY010000001">
    <property type="protein sequence ID" value="MBB5835612.1"/>
    <property type="molecule type" value="Genomic_DNA"/>
</dbReference>
<dbReference type="InterPro" id="IPR000835">
    <property type="entry name" value="HTH_MarR-typ"/>
</dbReference>
<dbReference type="Gene3D" id="1.10.10.10">
    <property type="entry name" value="Winged helix-like DNA-binding domain superfamily/Winged helix DNA-binding domain"/>
    <property type="match status" value="1"/>
</dbReference>
<dbReference type="AlphaFoldDB" id="A0A7W9J4R7"/>
<dbReference type="PANTHER" id="PTHR42756">
    <property type="entry name" value="TRANSCRIPTIONAL REGULATOR, MARR"/>
    <property type="match status" value="1"/>
</dbReference>
<name>A0A7W9J4R7_9ACTN</name>
<evidence type="ECO:0000259" key="4">
    <source>
        <dbReference type="PROSITE" id="PS50995"/>
    </source>
</evidence>
<dbReference type="PROSITE" id="PS50995">
    <property type="entry name" value="HTH_MARR_2"/>
    <property type="match status" value="1"/>
</dbReference>
<dbReference type="Proteomes" id="UP000549971">
    <property type="component" value="Unassembled WGS sequence"/>
</dbReference>
<reference evidence="5 6" key="1">
    <citation type="submission" date="2020-08" db="EMBL/GenBank/DDBJ databases">
        <title>Sequencing the genomes of 1000 actinobacteria strains.</title>
        <authorList>
            <person name="Klenk H.-P."/>
        </authorList>
    </citation>
    <scope>NUCLEOTIDE SEQUENCE [LARGE SCALE GENOMIC DNA]</scope>
    <source>
        <strain evidence="5 6">DSM 28967</strain>
    </source>
</reference>
<proteinExistence type="predicted"/>
<protein>
    <submittedName>
        <fullName evidence="5">DNA-binding MarR family transcriptional regulator</fullName>
    </submittedName>
</protein>
<evidence type="ECO:0000313" key="6">
    <source>
        <dbReference type="Proteomes" id="UP000549971"/>
    </source>
</evidence>
<sequence>MTDLPEALADRTAFLLRLALNRAEAMGEQAIEPLGLTGRQYGVLAMLQNGPATTQRQLGLTLGFDRTTTMKLMAGLQARGLVDRVADPTDRRSYRLSLTEDGERLRARTAKILTTCDEEFTQRLSPTELEQLRTLLRRLI</sequence>
<organism evidence="5 6">
    <name type="scientific">Kribbella italica</name>
    <dbReference type="NCBI Taxonomy" id="1540520"/>
    <lineage>
        <taxon>Bacteria</taxon>
        <taxon>Bacillati</taxon>
        <taxon>Actinomycetota</taxon>
        <taxon>Actinomycetes</taxon>
        <taxon>Propionibacteriales</taxon>
        <taxon>Kribbellaceae</taxon>
        <taxon>Kribbella</taxon>
    </lineage>
</organism>